<evidence type="ECO:0000256" key="11">
    <source>
        <dbReference type="ARBA" id="ARBA00023136"/>
    </source>
</evidence>
<feature type="compositionally biased region" description="Polar residues" evidence="12">
    <location>
        <begin position="54"/>
        <end position="66"/>
    </location>
</feature>
<evidence type="ECO:0000256" key="3">
    <source>
        <dbReference type="ARBA" id="ARBA00006462"/>
    </source>
</evidence>
<keyword evidence="8" id="KW-0547">Nucleotide-binding</keyword>
<proteinExistence type="inferred from homology"/>
<keyword evidence="5" id="KW-0328">Glycosyltransferase</keyword>
<keyword evidence="15" id="KW-1185">Reference proteome</keyword>
<evidence type="ECO:0000256" key="7">
    <source>
        <dbReference type="ARBA" id="ARBA00022692"/>
    </source>
</evidence>
<dbReference type="EMBL" id="JAZAVJ010000275">
    <property type="protein sequence ID" value="KAK7402901.1"/>
    <property type="molecule type" value="Genomic_DNA"/>
</dbReference>
<dbReference type="InterPro" id="IPR026050">
    <property type="entry name" value="C1GALT1/C1GALT1_chp1"/>
</dbReference>
<dbReference type="Proteomes" id="UP001498476">
    <property type="component" value="Unassembled WGS sequence"/>
</dbReference>
<keyword evidence="11" id="KW-0472">Membrane</keyword>
<comment type="pathway">
    <text evidence="2">Protein modification; protein glycosylation.</text>
</comment>
<dbReference type="PANTHER" id="PTHR23033">
    <property type="entry name" value="BETA1,3-GALACTOSYLTRANSFERASE"/>
    <property type="match status" value="1"/>
</dbReference>
<dbReference type="PANTHER" id="PTHR23033:SF47">
    <property type="entry name" value="APPLE DOMAIN-CONTAINING PROTEIN-RELATED"/>
    <property type="match status" value="1"/>
</dbReference>
<name>A0ABR1GLZ4_9HYPO</name>
<gene>
    <name evidence="14" type="ORF">QQX98_011351</name>
</gene>
<protein>
    <recommendedName>
        <fullName evidence="4">N-acetylgalactosaminide beta-1,3-galactosyltransferase</fullName>
        <ecNumber evidence="4">2.4.1.122</ecNumber>
    </recommendedName>
</protein>
<dbReference type="Gene3D" id="3.90.550.50">
    <property type="match status" value="1"/>
</dbReference>
<keyword evidence="10" id="KW-1133">Transmembrane helix</keyword>
<keyword evidence="7" id="KW-0812">Transmembrane</keyword>
<keyword evidence="6" id="KW-0808">Transferase</keyword>
<dbReference type="Pfam" id="PF02434">
    <property type="entry name" value="Fringe"/>
    <property type="match status" value="1"/>
</dbReference>
<reference evidence="14 15" key="1">
    <citation type="journal article" date="2025" name="Microbiol. Resour. Announc.">
        <title>Draft genome sequences for Neonectria magnoliae and Neonectria punicea, canker pathogens of Liriodendron tulipifera and Acer saccharum in West Virginia.</title>
        <authorList>
            <person name="Petronek H.M."/>
            <person name="Kasson M.T."/>
            <person name="Metheny A.M."/>
            <person name="Stauder C.M."/>
            <person name="Lovett B."/>
            <person name="Lynch S.C."/>
            <person name="Garnas J.R."/>
            <person name="Kasson L.R."/>
            <person name="Stajich J.E."/>
        </authorList>
    </citation>
    <scope>NUCLEOTIDE SEQUENCE [LARGE SCALE GENOMIC DNA]</scope>
    <source>
        <strain evidence="14 15">NRRL 64653</strain>
    </source>
</reference>
<evidence type="ECO:0000259" key="13">
    <source>
        <dbReference type="Pfam" id="PF02434"/>
    </source>
</evidence>
<evidence type="ECO:0000256" key="12">
    <source>
        <dbReference type="SAM" id="MobiDB-lite"/>
    </source>
</evidence>
<dbReference type="InterPro" id="IPR003378">
    <property type="entry name" value="Fringe-like_glycosylTrfase"/>
</dbReference>
<evidence type="ECO:0000313" key="14">
    <source>
        <dbReference type="EMBL" id="KAK7402901.1"/>
    </source>
</evidence>
<feature type="domain" description="Fringe-like glycosyltransferase" evidence="13">
    <location>
        <begin position="198"/>
        <end position="258"/>
    </location>
</feature>
<evidence type="ECO:0000256" key="9">
    <source>
        <dbReference type="ARBA" id="ARBA00022968"/>
    </source>
</evidence>
<evidence type="ECO:0000256" key="4">
    <source>
        <dbReference type="ARBA" id="ARBA00012557"/>
    </source>
</evidence>
<comment type="caution">
    <text evidence="14">The sequence shown here is derived from an EMBL/GenBank/DDBJ whole genome shotgun (WGS) entry which is preliminary data.</text>
</comment>
<accession>A0ABR1GLZ4</accession>
<comment type="similarity">
    <text evidence="3">Belongs to the glycosyltransferase 31 family. Beta3-Gal-T subfamily.</text>
</comment>
<keyword evidence="9" id="KW-0735">Signal-anchor</keyword>
<evidence type="ECO:0000256" key="10">
    <source>
        <dbReference type="ARBA" id="ARBA00022989"/>
    </source>
</evidence>
<dbReference type="EC" id="2.4.1.122" evidence="4"/>
<evidence type="ECO:0000256" key="8">
    <source>
        <dbReference type="ARBA" id="ARBA00022741"/>
    </source>
</evidence>
<organism evidence="14 15">
    <name type="scientific">Neonectria punicea</name>
    <dbReference type="NCBI Taxonomy" id="979145"/>
    <lineage>
        <taxon>Eukaryota</taxon>
        <taxon>Fungi</taxon>
        <taxon>Dikarya</taxon>
        <taxon>Ascomycota</taxon>
        <taxon>Pezizomycotina</taxon>
        <taxon>Sordariomycetes</taxon>
        <taxon>Hypocreomycetidae</taxon>
        <taxon>Hypocreales</taxon>
        <taxon>Nectriaceae</taxon>
        <taxon>Neonectria</taxon>
    </lineage>
</organism>
<feature type="region of interest" description="Disordered" evidence="12">
    <location>
        <begin position="47"/>
        <end position="74"/>
    </location>
</feature>
<evidence type="ECO:0000256" key="5">
    <source>
        <dbReference type="ARBA" id="ARBA00022676"/>
    </source>
</evidence>
<evidence type="ECO:0000313" key="15">
    <source>
        <dbReference type="Proteomes" id="UP001498476"/>
    </source>
</evidence>
<sequence length="473" mass="53062">MVTTVKNNRVLPVLIITACLTLFYCLLDPSVERFGAATVLFGQPPAPDTAGGAAQSSTPGSTNSKPAQPDDNGKLTEDDVLLIMKTGGTTVYRRLLVHLLTSLSPERINPSNVVIYSDYAETIGSFTTVNILANMTPTTQSNSEFDIYHAVPQYIAHNVYPESANIEGDVSGPDGGWVLDKYKFLPLMDHAGRTWPRARWYVYMEDDTYLFLPNVLAYLSSFDWKAPHYLGSTAFKANVTFAHGGSGFALSRGAWEKSFGQNPQLVEDFDEYTSQHGCGDHILGRVLNEYGVRLGENGGDEQFSWGFNGVVHWGFPFKRANWCAPLLSWHKAHGRDVTRYYELEKTWDYQTPMLHGDFFKRIIAPDLDKRREWWDNMSSLFEITSSNADSAPAPQSKYNASLWADAWKSADACDAACEAWDECMQWSYYDDLCKLDDRLIMGSGYAPGMFQRKTGLMVTSGWYPERIASWVCN</sequence>
<evidence type="ECO:0000256" key="2">
    <source>
        <dbReference type="ARBA" id="ARBA00004922"/>
    </source>
</evidence>
<evidence type="ECO:0000256" key="6">
    <source>
        <dbReference type="ARBA" id="ARBA00022679"/>
    </source>
</evidence>
<comment type="subcellular location">
    <subcellularLocation>
        <location evidence="1">Membrane</location>
        <topology evidence="1">Single-pass type II membrane protein</topology>
    </subcellularLocation>
</comment>
<evidence type="ECO:0000256" key="1">
    <source>
        <dbReference type="ARBA" id="ARBA00004606"/>
    </source>
</evidence>